<evidence type="ECO:0000313" key="3">
    <source>
        <dbReference type="Proteomes" id="UP001151760"/>
    </source>
</evidence>
<name>A0ABQ5D4V2_9ASTR</name>
<feature type="compositionally biased region" description="Basic residues" evidence="1">
    <location>
        <begin position="259"/>
        <end position="268"/>
    </location>
</feature>
<protein>
    <submittedName>
        <fullName evidence="2">Uncharacterized protein</fullName>
    </submittedName>
</protein>
<reference evidence="2" key="1">
    <citation type="journal article" date="2022" name="Int. J. Mol. Sci.">
        <title>Draft Genome of Tanacetum Coccineum: Genomic Comparison of Closely Related Tanacetum-Family Plants.</title>
        <authorList>
            <person name="Yamashiro T."/>
            <person name="Shiraishi A."/>
            <person name="Nakayama K."/>
            <person name="Satake H."/>
        </authorList>
    </citation>
    <scope>NUCLEOTIDE SEQUENCE</scope>
</reference>
<feature type="compositionally biased region" description="Basic and acidic residues" evidence="1">
    <location>
        <begin position="248"/>
        <end position="258"/>
    </location>
</feature>
<feature type="compositionally biased region" description="Basic and acidic residues" evidence="1">
    <location>
        <begin position="269"/>
        <end position="285"/>
    </location>
</feature>
<proteinExistence type="predicted"/>
<comment type="caution">
    <text evidence="2">The sequence shown here is derived from an EMBL/GenBank/DDBJ whole genome shotgun (WGS) entry which is preliminary data.</text>
</comment>
<organism evidence="2 3">
    <name type="scientific">Tanacetum coccineum</name>
    <dbReference type="NCBI Taxonomy" id="301880"/>
    <lineage>
        <taxon>Eukaryota</taxon>
        <taxon>Viridiplantae</taxon>
        <taxon>Streptophyta</taxon>
        <taxon>Embryophyta</taxon>
        <taxon>Tracheophyta</taxon>
        <taxon>Spermatophyta</taxon>
        <taxon>Magnoliopsida</taxon>
        <taxon>eudicotyledons</taxon>
        <taxon>Gunneridae</taxon>
        <taxon>Pentapetalae</taxon>
        <taxon>asterids</taxon>
        <taxon>campanulids</taxon>
        <taxon>Asterales</taxon>
        <taxon>Asteraceae</taxon>
        <taxon>Asteroideae</taxon>
        <taxon>Anthemideae</taxon>
        <taxon>Anthemidinae</taxon>
        <taxon>Tanacetum</taxon>
    </lineage>
</organism>
<dbReference type="Proteomes" id="UP001151760">
    <property type="component" value="Unassembled WGS sequence"/>
</dbReference>
<reference evidence="2" key="2">
    <citation type="submission" date="2022-01" db="EMBL/GenBank/DDBJ databases">
        <authorList>
            <person name="Yamashiro T."/>
            <person name="Shiraishi A."/>
            <person name="Satake H."/>
            <person name="Nakayama K."/>
        </authorList>
    </citation>
    <scope>NUCLEOTIDE SEQUENCE</scope>
</reference>
<evidence type="ECO:0000313" key="2">
    <source>
        <dbReference type="EMBL" id="GJT33407.1"/>
    </source>
</evidence>
<sequence length="441" mass="51581">MELITKLTDKIKALEKDLQQTKMTYSTVLTKLVLKVKKLEKQVRSGKVRRRARIEDIETREKNSADTEVLLEEATPTELIEDLGNGEKGEKEIRTANVPVSTAGAEVSTAIHDVSTTAAALVYIRRSASKAKDKGKAIMQEPEPPKKHKKINFEAALELQWQLNEKEEVPSEATQSQTIDWSDPAVRRYHALQNRPYYVVEVRKNMVMYLKNQAGYKQSYFKGMKYEEIRPIFEKVWDQTHTFIPMDSEDKEKDSEKKGTRKKSLARKRAGEKQSEESTKRQKIEDDVEKEELKAYLDLVPREEFAMEIESLATKYPIVDWKTHVLTENFMYYQIFRADGSFKNYKIFSEMLDDFDRRDVLDLHGLVKARYMTSSPEGYDLMLWGDLKIQFKPNEEDEVWRNQHEYNLISWRLFDSCVIHILLMNNGIAIHMMIKKKYPLT</sequence>
<accession>A0ABQ5D4V2</accession>
<evidence type="ECO:0000256" key="1">
    <source>
        <dbReference type="SAM" id="MobiDB-lite"/>
    </source>
</evidence>
<gene>
    <name evidence="2" type="ORF">Tco_0923826</name>
</gene>
<keyword evidence="3" id="KW-1185">Reference proteome</keyword>
<feature type="region of interest" description="Disordered" evidence="1">
    <location>
        <begin position="247"/>
        <end position="285"/>
    </location>
</feature>
<dbReference type="EMBL" id="BQNB010014875">
    <property type="protein sequence ID" value="GJT33407.1"/>
    <property type="molecule type" value="Genomic_DNA"/>
</dbReference>